<dbReference type="Gene3D" id="2.60.40.10">
    <property type="entry name" value="Immunoglobulins"/>
    <property type="match status" value="2"/>
</dbReference>
<dbReference type="GO" id="GO:0030246">
    <property type="term" value="F:carbohydrate binding"/>
    <property type="evidence" value="ECO:0007669"/>
    <property type="project" value="InterPro"/>
</dbReference>
<dbReference type="InterPro" id="IPR011635">
    <property type="entry name" value="CARDB"/>
</dbReference>
<dbReference type="InterPro" id="IPR035992">
    <property type="entry name" value="Ricin_B-like_lectins"/>
</dbReference>
<dbReference type="CAZy" id="CBM9">
    <property type="family name" value="Carbohydrate-Binding Module Family 9"/>
</dbReference>
<dbReference type="Pfam" id="PF22816">
    <property type="entry name" value="CatAgl_D2"/>
    <property type="match status" value="1"/>
</dbReference>
<comment type="pathway">
    <text evidence="1">Protein modification; protein ubiquitination.</text>
</comment>
<dbReference type="PANTHER" id="PTHR22990">
    <property type="entry name" value="F-BOX ONLY PROTEIN"/>
    <property type="match status" value="1"/>
</dbReference>
<dbReference type="eggNOG" id="COG5434">
    <property type="taxonomic scope" value="Bacteria"/>
</dbReference>
<dbReference type="eggNOG" id="COG1501">
    <property type="taxonomic scope" value="Bacteria"/>
</dbReference>
<sequence>MKRRLVSIITILIQLLSLIAYVPAVHAQGLPDLIVTDITWQPANPQAGDKVLFSVTIKNVGDAPTPSGVVHGVGFHIDNDYTRFWWTDNFTGPLQPGEEKTLTVTGGMGGPDRNLPTWDAIGGRHTVWAFVDDYDPNPGDDITGRIKESNEDNNVFGKEILVTASSSGPRIVRIKSAWTGQYVYQAGDKLEYSYDIPAEDARSQWIIEEFEGSIRIKNRATYNYIHIENYDSKKYVECGNIDDSWYSARWVLEEAGGSYRIKSAYKNTQYLNIEGNPGHVVLSEVYPEWDSAKWILEDVDITQDYTAPLPDLVIEDVYWEPANPQEGDDVLFKVKVKNIGEGAVQQGEQIAAGFNVDGKAPWFWTDLYTGGLAVGQSIVLPVIGGTEGKYWKAKSGIHTLYCNVDDYDPDPNDDKVGRVKESNDNNNSFHKRLPYIPKAQPKEEPLPLICGAVYVGGKLNVAKDVYHNDTRAENKVKQIREKFNNLKNNNNVDASLFDELAKYKIEKVVVGTPNPANTKPSKFAMYWDENYLYAVVRVYDAAKRKDAPDPGQIWNNDSVEIYLDMDRNKEDSYTSDDFQYFFGWNYEQPMEFKHNAIQNVRFTQHDFDDGYGMLIEIPWTTLGVSAQKNMVFGFDIAIDDNYANQTRGCQYIWNSKDDQAWQYPNRFGDCQLVLGLGTPKQLPPQQKQQAQKPEAPPYQVPAGIGASVPWIELEAESASTNGDIIGPSYEVNDEANEASNRRFVRLDQVGEYVEFTVPSEVNSIVVRYSIPDSDDGKGIDATLSLFVNGQFRQKLNLTSRYSWVYGAYPWSNDPSFGAPRYYFDEVRALIGQVNPGDKIRLQVDSGDDSPYYDIDLIDIENVPPPLTKPDNFLDIRDFGAIPNDGKDDTKAIYDAIFAAKQQGKGVWIPEGVFEKLEGPVVDNVYSGFSGTGYVKGFDVIGATEKLLITGIPSDGNNTMEIRYSNATNTNQTLSFIVNGKRYEVSLPPTGSWDSWQTATIDVALNTERNLLQIIHQYEDTGNIYLDYVKVNTTLFEAEDGWLTCPIYVDNVTIRGAGMWYSTISGPYSQFVLMGNNCKFYDFAIFGETNSRIDELDDNAFSGWGGTGSVLENIWVEHKKCGFWVGNSKYGRTDGLVIRNCRFRNLMADGVNLCDGTINSIIENCHARNTGDDAFAIWSATYNQNVWACENNIIRNNTVQQPWLAQGIAVYGGSNNIVENNLIIDVPTSAGILISTTFPCIPFSGITEIRRNSIIRAGEPSGKLGAIRIMSDQQDISGIAIKDLDLYDCTDVGIRFMGTKQANGIVFENVRINYTGSYGIYASGETKGTVIFKNVTIDNTALEKVMIETPNMNVQKLEGNNW</sequence>
<dbReference type="InterPro" id="IPR022441">
    <property type="entry name" value="Para_beta_helix_rpt-2"/>
</dbReference>
<dbReference type="GO" id="GO:0004553">
    <property type="term" value="F:hydrolase activity, hydrolyzing O-glycosyl compounds"/>
    <property type="evidence" value="ECO:0007669"/>
    <property type="project" value="InterPro"/>
</dbReference>
<keyword evidence="7" id="KW-1185">Reference proteome</keyword>
<dbReference type="NCBIfam" id="TIGR03804">
    <property type="entry name" value="para_beta_helix"/>
    <property type="match status" value="1"/>
</dbReference>
<keyword evidence="3" id="KW-0833">Ubl conjugation pathway</keyword>
<protein>
    <submittedName>
        <fullName evidence="6">Carbohydrate binding family 6</fullName>
    </submittedName>
</protein>
<dbReference type="InterPro" id="IPR013783">
    <property type="entry name" value="Ig-like_fold"/>
</dbReference>
<dbReference type="CAZy" id="GH87">
    <property type="family name" value="Glycoside Hydrolase Family 87"/>
</dbReference>
<dbReference type="GO" id="GO:0006511">
    <property type="term" value="P:ubiquitin-dependent protein catabolic process"/>
    <property type="evidence" value="ECO:0007669"/>
    <property type="project" value="TreeGrafter"/>
</dbReference>
<feature type="domain" description="CBM6" evidence="5">
    <location>
        <begin position="891"/>
        <end position="1031"/>
    </location>
</feature>
<organism evidence="6 7">
    <name type="scientific">Caldicellulosiruptor hydrothermalis (strain DSM 18901 / VKM B-2411 / 108)</name>
    <dbReference type="NCBI Taxonomy" id="632292"/>
    <lineage>
        <taxon>Bacteria</taxon>
        <taxon>Bacillati</taxon>
        <taxon>Bacillota</taxon>
        <taxon>Bacillota incertae sedis</taxon>
        <taxon>Caldicellulosiruptorales</taxon>
        <taxon>Caldicellulosiruptoraceae</taxon>
        <taxon>Caldicellulosiruptor</taxon>
    </lineage>
</organism>
<dbReference type="eggNOG" id="COG3405">
    <property type="taxonomic scope" value="Bacteria"/>
</dbReference>
<dbReference type="InterPro" id="IPR012334">
    <property type="entry name" value="Pectin_lyas_fold"/>
</dbReference>
<dbReference type="Gene3D" id="2.60.120.260">
    <property type="entry name" value="Galactose-binding domain-like"/>
    <property type="match status" value="2"/>
</dbReference>
<feature type="chain" id="PRO_5038550763" evidence="4">
    <location>
        <begin position="28"/>
        <end position="1361"/>
    </location>
</feature>
<dbReference type="SUPFAM" id="SSF51126">
    <property type="entry name" value="Pectin lyase-like"/>
    <property type="match status" value="2"/>
</dbReference>
<evidence type="ECO:0000256" key="4">
    <source>
        <dbReference type="SAM" id="SignalP"/>
    </source>
</evidence>
<dbReference type="Gene3D" id="2.80.10.50">
    <property type="match status" value="1"/>
</dbReference>
<dbReference type="Pfam" id="PF07705">
    <property type="entry name" value="CARDB"/>
    <property type="match status" value="2"/>
</dbReference>
<dbReference type="CDD" id="cd23432">
    <property type="entry name" value="beta-trefoil_Ricin_EndoBetaGal-like"/>
    <property type="match status" value="1"/>
</dbReference>
<reference evidence="6 7" key="2">
    <citation type="journal article" date="2011" name="J. Bacteriol.">
        <title>Complete genome sequences for the anaerobic, extremely thermophilic plant biomass-degrading bacteria Caldicellulosiruptor hydrothermalis, Caldicellulosiruptor kristjanssonii, Caldicellulosiruptor kronotskyensis, Caldicellulosiruptor owensenis, and Caldicellulosiruptor lactoaceticus.</title>
        <authorList>
            <person name="Blumer-Schuette S.E."/>
            <person name="Ozdemir I."/>
            <person name="Mistry D."/>
            <person name="Lucas S."/>
            <person name="Lapidus A."/>
            <person name="Cheng J.F."/>
            <person name="Goodwin L.A."/>
            <person name="Pitluck S."/>
            <person name="Land M.L."/>
            <person name="Hauser L.J."/>
            <person name="Woyke T."/>
            <person name="Mikhailova N."/>
            <person name="Pati A."/>
            <person name="Kyrpides N.C."/>
            <person name="Ivanova N."/>
            <person name="Detter J.C."/>
            <person name="Walston-Davenport K."/>
            <person name="Han S."/>
            <person name="Adams M.W."/>
            <person name="Kelly R.M."/>
        </authorList>
    </citation>
    <scope>NUCLEOTIDE SEQUENCE [LARGE SCALE GENOMIC DNA]</scope>
    <source>
        <strain evidence="7">DSM 18901 / VKM B-2411 / 108</strain>
    </source>
</reference>
<dbReference type="InterPro" id="IPR055149">
    <property type="entry name" value="Agl_cat_D2"/>
</dbReference>
<dbReference type="InterPro" id="IPR051550">
    <property type="entry name" value="SCF-Subunits/Alg-Epimerases"/>
</dbReference>
<dbReference type="GO" id="GO:0016052">
    <property type="term" value="P:carbohydrate catabolic process"/>
    <property type="evidence" value="ECO:0007669"/>
    <property type="project" value="InterPro"/>
</dbReference>
<evidence type="ECO:0000256" key="2">
    <source>
        <dbReference type="ARBA" id="ARBA00022737"/>
    </source>
</evidence>
<dbReference type="eggNOG" id="COG1572">
    <property type="taxonomic scope" value="Bacteria"/>
</dbReference>
<feature type="signal peptide" evidence="4">
    <location>
        <begin position="1"/>
        <end position="27"/>
    </location>
</feature>
<dbReference type="Gene3D" id="2.60.40.1190">
    <property type="match status" value="1"/>
</dbReference>
<evidence type="ECO:0000256" key="1">
    <source>
        <dbReference type="ARBA" id="ARBA00004906"/>
    </source>
</evidence>
<dbReference type="SUPFAM" id="SSF50370">
    <property type="entry name" value="Ricin B-like lectins"/>
    <property type="match status" value="1"/>
</dbReference>
<dbReference type="RefSeq" id="WP_013402049.1">
    <property type="nucleotide sequence ID" value="NC_014652.1"/>
</dbReference>
<dbReference type="PANTHER" id="PTHR22990:SF15">
    <property type="entry name" value="F-BOX ONLY PROTEIN 10"/>
    <property type="match status" value="1"/>
</dbReference>
<dbReference type="SMART" id="SM00710">
    <property type="entry name" value="PbH1"/>
    <property type="match status" value="8"/>
</dbReference>
<dbReference type="Pfam" id="PF22815">
    <property type="entry name" value="CatAgl_D1"/>
    <property type="match status" value="1"/>
</dbReference>
<dbReference type="EMBL" id="CP002219">
    <property type="protein sequence ID" value="ADQ05836.1"/>
    <property type="molecule type" value="Genomic_DNA"/>
</dbReference>
<dbReference type="HOGENOM" id="CLU_256956_0_0_9"/>
<dbReference type="SUPFAM" id="SSF49344">
    <property type="entry name" value="CBD9-like"/>
    <property type="match status" value="1"/>
</dbReference>
<dbReference type="OrthoDB" id="9778932at2"/>
<keyword evidence="4" id="KW-0732">Signal</keyword>
<dbReference type="Gene3D" id="2.160.20.10">
    <property type="entry name" value="Single-stranded right-handed beta-helix, Pectin lyase-like"/>
    <property type="match status" value="2"/>
</dbReference>
<dbReference type="Pfam" id="PF06452">
    <property type="entry name" value="CBM9_1"/>
    <property type="match status" value="1"/>
</dbReference>
<dbReference type="KEGG" id="chd:Calhy_0074"/>
<dbReference type="CAZy" id="CBM35">
    <property type="family name" value="Carbohydrate-Binding Module Family 35"/>
</dbReference>
<gene>
    <name evidence="6" type="ordered locus">Calhy_0074</name>
</gene>
<dbReference type="InterPro" id="IPR010502">
    <property type="entry name" value="Carb-bd_dom_fam9"/>
</dbReference>
<evidence type="ECO:0000313" key="6">
    <source>
        <dbReference type="EMBL" id="ADQ05836.1"/>
    </source>
</evidence>
<dbReference type="CDD" id="cd14490">
    <property type="entry name" value="CBM6-CBM35-CBM36_like_1"/>
    <property type="match status" value="1"/>
</dbReference>
<accession>E4Q9G5</accession>
<reference key="1">
    <citation type="submission" date="2010-09" db="EMBL/GenBank/DDBJ databases">
        <title>Complete sequence of Caldicellulosiruptor hydrothermalis 108.</title>
        <authorList>
            <consortium name="US DOE Joint Genome Institute"/>
            <person name="Lucas S."/>
            <person name="Copeland A."/>
            <person name="Lapidus A."/>
            <person name="Cheng J.-F."/>
            <person name="Bruce D."/>
            <person name="Goodwin L."/>
            <person name="Pitluck S."/>
            <person name="Davenport K."/>
            <person name="Detter J.C."/>
            <person name="Han C."/>
            <person name="Tapia R."/>
            <person name="Land M."/>
            <person name="Hauser L."/>
            <person name="Chang Y.-J."/>
            <person name="Jeffries C."/>
            <person name="Kyrpides N."/>
            <person name="Ivanova N."/>
            <person name="Mikhailova N."/>
            <person name="Blumer-Schuette S.E."/>
            <person name="Kelly R.M."/>
            <person name="Woyke T."/>
        </authorList>
    </citation>
    <scope>NUCLEOTIDE SEQUENCE</scope>
    <source>
        <strain>108</strain>
    </source>
</reference>
<name>E4Q9G5_CALH1</name>
<dbReference type="InterPro" id="IPR006626">
    <property type="entry name" value="PbH1"/>
</dbReference>
<dbReference type="PROSITE" id="PS51175">
    <property type="entry name" value="CBM6"/>
    <property type="match status" value="1"/>
</dbReference>
<keyword evidence="2" id="KW-0677">Repeat</keyword>
<evidence type="ECO:0000256" key="3">
    <source>
        <dbReference type="ARBA" id="ARBA00022786"/>
    </source>
</evidence>
<proteinExistence type="predicted"/>
<dbReference type="CDD" id="cd09619">
    <property type="entry name" value="CBM9_like_4"/>
    <property type="match status" value="1"/>
</dbReference>
<evidence type="ECO:0000313" key="7">
    <source>
        <dbReference type="Proteomes" id="UP000006890"/>
    </source>
</evidence>
<dbReference type="Proteomes" id="UP000006890">
    <property type="component" value="Chromosome"/>
</dbReference>
<evidence type="ECO:0000259" key="5">
    <source>
        <dbReference type="PROSITE" id="PS51175"/>
    </source>
</evidence>
<dbReference type="InterPro" id="IPR011050">
    <property type="entry name" value="Pectin_lyase_fold/virulence"/>
</dbReference>
<dbReference type="STRING" id="632292.Calhy_0074"/>
<dbReference type="InterPro" id="IPR005084">
    <property type="entry name" value="CBM6"/>
</dbReference>
<dbReference type="InterPro" id="IPR033801">
    <property type="entry name" value="CBM6-CBM35-CBM36-like_1"/>
</dbReference>